<keyword evidence="1" id="KW-0548">Nucleotidyltransferase</keyword>
<evidence type="ECO:0000313" key="2">
    <source>
        <dbReference type="Proteomes" id="UP000320496"/>
    </source>
</evidence>
<dbReference type="InterPro" id="IPR018641">
    <property type="entry name" value="Trfase_1_rSAM/seldom-assoc"/>
</dbReference>
<keyword evidence="1" id="KW-0808">Transferase</keyword>
<dbReference type="GO" id="GO:0043814">
    <property type="term" value="F:phospholactate guanylyltransferase activity"/>
    <property type="evidence" value="ECO:0007669"/>
    <property type="project" value="UniProtKB-EC"/>
</dbReference>
<dbReference type="Gene3D" id="3.90.550.10">
    <property type="entry name" value="Spore Coat Polysaccharide Biosynthesis Protein SpsA, Chain A"/>
    <property type="match status" value="1"/>
</dbReference>
<protein>
    <submittedName>
        <fullName evidence="1">2-phospho-L-lactate guanylyltransferase</fullName>
        <ecNumber evidence="1">2.7.7.68</ecNumber>
    </submittedName>
</protein>
<evidence type="ECO:0000313" key="1">
    <source>
        <dbReference type="EMBL" id="QDU37925.1"/>
    </source>
</evidence>
<dbReference type="Proteomes" id="UP000320496">
    <property type="component" value="Chromosome"/>
</dbReference>
<accession>A0A517Z640</accession>
<dbReference type="KEGG" id="mri:Mal4_22440"/>
<dbReference type="SUPFAM" id="SSF53448">
    <property type="entry name" value="Nucleotide-diphospho-sugar transferases"/>
    <property type="match status" value="1"/>
</dbReference>
<dbReference type="RefSeq" id="WP_197444309.1">
    <property type="nucleotide sequence ID" value="NZ_CP036275.1"/>
</dbReference>
<name>A0A517Z640_9PLAN</name>
<gene>
    <name evidence="1" type="primary">cofC</name>
    <name evidence="1" type="ORF">Mal4_22440</name>
</gene>
<dbReference type="EC" id="2.7.7.68" evidence="1"/>
<keyword evidence="2" id="KW-1185">Reference proteome</keyword>
<dbReference type="PANTHER" id="PTHR36529:SF1">
    <property type="entry name" value="GLYCOSYLTRANSFERASE"/>
    <property type="match status" value="1"/>
</dbReference>
<dbReference type="PANTHER" id="PTHR36529">
    <property type="entry name" value="SLL1095 PROTEIN"/>
    <property type="match status" value="1"/>
</dbReference>
<dbReference type="AlphaFoldDB" id="A0A517Z640"/>
<dbReference type="EMBL" id="CP036275">
    <property type="protein sequence ID" value="QDU37925.1"/>
    <property type="molecule type" value="Genomic_DNA"/>
</dbReference>
<dbReference type="Pfam" id="PF09837">
    <property type="entry name" value="DUF2064"/>
    <property type="match status" value="1"/>
</dbReference>
<proteinExistence type="predicted"/>
<organism evidence="1 2">
    <name type="scientific">Maioricimonas rarisocia</name>
    <dbReference type="NCBI Taxonomy" id="2528026"/>
    <lineage>
        <taxon>Bacteria</taxon>
        <taxon>Pseudomonadati</taxon>
        <taxon>Planctomycetota</taxon>
        <taxon>Planctomycetia</taxon>
        <taxon>Planctomycetales</taxon>
        <taxon>Planctomycetaceae</taxon>
        <taxon>Maioricimonas</taxon>
    </lineage>
</organism>
<sequence length="230" mass="25649">MFVKWPRPGQVKTRLARSVGPGAAVEFYQACVEDMTDRLRQCGDCRILAWAPDSPAAARYFSAVAGEDFDLWLQPQEDLGGRLERFFEDHACHADDRVVVIGSDSPTLPVRYLEAAWDALKRADCVIGPAVDGGYYLVGLRKPVPELFEDIDWDSSTVLAQTIQRVRQVGVKLALLDPWYDVDTLEDVELLSGHLAALDAAGETLISPRLRQSLLQLHEQTDGFQHPETE</sequence>
<dbReference type="NCBIfam" id="TIGR04282">
    <property type="entry name" value="glyco_like_cofC"/>
    <property type="match status" value="1"/>
</dbReference>
<dbReference type="InterPro" id="IPR029044">
    <property type="entry name" value="Nucleotide-diphossugar_trans"/>
</dbReference>
<reference evidence="1 2" key="1">
    <citation type="submission" date="2019-02" db="EMBL/GenBank/DDBJ databases">
        <title>Deep-cultivation of Planctomycetes and their phenomic and genomic characterization uncovers novel biology.</title>
        <authorList>
            <person name="Wiegand S."/>
            <person name="Jogler M."/>
            <person name="Boedeker C."/>
            <person name="Pinto D."/>
            <person name="Vollmers J."/>
            <person name="Rivas-Marin E."/>
            <person name="Kohn T."/>
            <person name="Peeters S.H."/>
            <person name="Heuer A."/>
            <person name="Rast P."/>
            <person name="Oberbeckmann S."/>
            <person name="Bunk B."/>
            <person name="Jeske O."/>
            <person name="Meyerdierks A."/>
            <person name="Storesund J.E."/>
            <person name="Kallscheuer N."/>
            <person name="Luecker S."/>
            <person name="Lage O.M."/>
            <person name="Pohl T."/>
            <person name="Merkel B.J."/>
            <person name="Hornburger P."/>
            <person name="Mueller R.-W."/>
            <person name="Bruemmer F."/>
            <person name="Labrenz M."/>
            <person name="Spormann A.M."/>
            <person name="Op den Camp H."/>
            <person name="Overmann J."/>
            <person name="Amann R."/>
            <person name="Jetten M.S.M."/>
            <person name="Mascher T."/>
            <person name="Medema M.H."/>
            <person name="Devos D.P."/>
            <person name="Kaster A.-K."/>
            <person name="Ovreas L."/>
            <person name="Rohde M."/>
            <person name="Galperin M.Y."/>
            <person name="Jogler C."/>
        </authorList>
    </citation>
    <scope>NUCLEOTIDE SEQUENCE [LARGE SCALE GENOMIC DNA]</scope>
    <source>
        <strain evidence="1 2">Mal4</strain>
    </source>
</reference>